<reference evidence="4 5" key="1">
    <citation type="submission" date="2022-10" db="EMBL/GenBank/DDBJ databases">
        <title>Pararhodobacter sp. nov., isolated from marine algae.</title>
        <authorList>
            <person name="Choi B.J."/>
            <person name="Kim J.M."/>
            <person name="Lee J.K."/>
            <person name="Choi D.G."/>
            <person name="Jeon C.O."/>
        </authorList>
    </citation>
    <scope>NUCLEOTIDE SEQUENCE [LARGE SCALE GENOMIC DNA]</scope>
    <source>
        <strain evidence="4 5">ZQ420</strain>
    </source>
</reference>
<evidence type="ECO:0000313" key="4">
    <source>
        <dbReference type="EMBL" id="MCW1934346.1"/>
    </source>
</evidence>
<accession>A0ABT3H3E5</accession>
<proteinExistence type="predicted"/>
<evidence type="ECO:0000256" key="2">
    <source>
        <dbReference type="ARBA" id="ARBA00023002"/>
    </source>
</evidence>
<dbReference type="SMART" id="SM01008">
    <property type="entry name" value="Ald_Xan_dh_C"/>
    <property type="match status" value="1"/>
</dbReference>
<dbReference type="EMBL" id="JAPDFL010000001">
    <property type="protein sequence ID" value="MCW1934346.1"/>
    <property type="molecule type" value="Genomic_DNA"/>
</dbReference>
<evidence type="ECO:0000256" key="1">
    <source>
        <dbReference type="ARBA" id="ARBA00022505"/>
    </source>
</evidence>
<dbReference type="Proteomes" id="UP001208938">
    <property type="component" value="Unassembled WGS sequence"/>
</dbReference>
<organism evidence="4 5">
    <name type="scientific">Pararhodobacter zhoushanensis</name>
    <dbReference type="NCBI Taxonomy" id="2479545"/>
    <lineage>
        <taxon>Bacteria</taxon>
        <taxon>Pseudomonadati</taxon>
        <taxon>Pseudomonadota</taxon>
        <taxon>Alphaproteobacteria</taxon>
        <taxon>Rhodobacterales</taxon>
        <taxon>Paracoccaceae</taxon>
        <taxon>Pararhodobacter</taxon>
    </lineage>
</organism>
<dbReference type="InterPro" id="IPR037165">
    <property type="entry name" value="AldOxase/xan_DH_Mopterin-bd_sf"/>
</dbReference>
<dbReference type="PANTHER" id="PTHR11908:SF132">
    <property type="entry name" value="ALDEHYDE OXIDASE 1-RELATED"/>
    <property type="match status" value="1"/>
</dbReference>
<dbReference type="Gene3D" id="3.90.1170.50">
    <property type="entry name" value="Aldehyde oxidase/xanthine dehydrogenase, a/b hammerhead"/>
    <property type="match status" value="1"/>
</dbReference>
<dbReference type="InterPro" id="IPR046867">
    <property type="entry name" value="AldOxase/xan_DH_MoCoBD2"/>
</dbReference>
<keyword evidence="5" id="KW-1185">Reference proteome</keyword>
<sequence length="764" mass="82499">MRAFGQSQGVKRREDLRFLTGTGQYMADLHPEGLLQAVFLRSPVAHGVIRKIDTTDAAEMPGVLAILTVEDLKAAGVTEGLWAAVSTDRRGLKGAVTYRPILADGVMRHMGEPVAIIIAETREQGLDAAEVIELDYDEKPAHLALHTGGPLVHDEVADNLPVDWHLGDTDAVTAAFAKAARVSKLSVRQNRVAVVSMEPRAALADWDGERLHFAFNGQGVWTHKRELARVLGLDAANVQVTTPDVGGGFGMKTMLYPEQFALAQAARVLGRPIAWVSDRAEAMLSDNGARDLESVAELAFDDTNKILAYRVTTRSNLGAYNSMFGQNIQSELFSKVLTGVYDIPCATLDVQGIYTHTTPVDAYRGAGRPEAITLLERAMDNAARELGVSPFELRARNFIAPDNFPYTTPSEVTYDVGDFARVLNRAHELGDVAGFAARRKASAAKGLLRGMGLSYYIESILGDDTEGATVEFTDEGRVNLYVGTQSNGQGHETVYAQYLSDLTGLPFDLIDVVQGDSDRIARGGGTGGSRSVTVQSVATHGTAEAMVAAFSTFLEEEIEATPFTFDDGIFSAPGSNQRLTLLEAADLARAKGRKDLLKHEKRTKLEGRSFPNGAHICEVEIDPETGALVMDRYLAVDDLGTLMHPQLAEGQVHGGIAQGFGQAIIEDTQFDEDGQLLTGSFMDYAMPRASDFPAIRFHSEPTPSKNNPIGMKGCGEAGTVAALSAVSNATLDALWDQGVHHIDMPMTPQRIWGWLQDAQKVAAE</sequence>
<protein>
    <submittedName>
        <fullName evidence="4">Xanthine dehydrogenase family protein molybdopterin-binding subunit</fullName>
    </submittedName>
</protein>
<name>A0ABT3H3E5_9RHOB</name>
<dbReference type="Gene3D" id="3.30.365.10">
    <property type="entry name" value="Aldehyde oxidase/xanthine dehydrogenase, molybdopterin binding domain"/>
    <property type="match status" value="4"/>
</dbReference>
<dbReference type="RefSeq" id="WP_264507150.1">
    <property type="nucleotide sequence ID" value="NZ_JAPDFL010000001.1"/>
</dbReference>
<comment type="caution">
    <text evidence="4">The sequence shown here is derived from an EMBL/GenBank/DDBJ whole genome shotgun (WGS) entry which is preliminary data.</text>
</comment>
<dbReference type="SUPFAM" id="SSF56003">
    <property type="entry name" value="Molybdenum cofactor-binding domain"/>
    <property type="match status" value="1"/>
</dbReference>
<keyword evidence="2" id="KW-0560">Oxidoreductase</keyword>
<dbReference type="InterPro" id="IPR016208">
    <property type="entry name" value="Ald_Oxase/xanthine_DH-like"/>
</dbReference>
<gene>
    <name evidence="4" type="ORF">OKW52_19335</name>
</gene>
<dbReference type="Pfam" id="PF02738">
    <property type="entry name" value="MoCoBD_1"/>
    <property type="match status" value="1"/>
</dbReference>
<dbReference type="Pfam" id="PF20256">
    <property type="entry name" value="MoCoBD_2"/>
    <property type="match status" value="1"/>
</dbReference>
<dbReference type="Pfam" id="PF01315">
    <property type="entry name" value="Ald_Xan_dh_C"/>
    <property type="match status" value="1"/>
</dbReference>
<evidence type="ECO:0000259" key="3">
    <source>
        <dbReference type="SMART" id="SM01008"/>
    </source>
</evidence>
<dbReference type="InterPro" id="IPR000674">
    <property type="entry name" value="Ald_Oxase/Xan_DH_a/b"/>
</dbReference>
<keyword evidence="1" id="KW-0500">Molybdenum</keyword>
<evidence type="ECO:0000313" key="5">
    <source>
        <dbReference type="Proteomes" id="UP001208938"/>
    </source>
</evidence>
<dbReference type="InterPro" id="IPR036856">
    <property type="entry name" value="Ald_Oxase/Xan_DH_a/b_sf"/>
</dbReference>
<dbReference type="PANTHER" id="PTHR11908">
    <property type="entry name" value="XANTHINE DEHYDROGENASE"/>
    <property type="match status" value="1"/>
</dbReference>
<dbReference type="InterPro" id="IPR008274">
    <property type="entry name" value="AldOxase/xan_DH_MoCoBD1"/>
</dbReference>
<feature type="domain" description="Aldehyde oxidase/xanthine dehydrogenase a/b hammerhead" evidence="3">
    <location>
        <begin position="20"/>
        <end position="140"/>
    </location>
</feature>
<dbReference type="SUPFAM" id="SSF54665">
    <property type="entry name" value="CO dehydrogenase molybdoprotein N-domain-like"/>
    <property type="match status" value="1"/>
</dbReference>